<accession>A0A8S1LUM2</accession>
<proteinExistence type="predicted"/>
<organism evidence="1 2">
    <name type="scientific">Paramecium primaurelia</name>
    <dbReference type="NCBI Taxonomy" id="5886"/>
    <lineage>
        <taxon>Eukaryota</taxon>
        <taxon>Sar</taxon>
        <taxon>Alveolata</taxon>
        <taxon>Ciliophora</taxon>
        <taxon>Intramacronucleata</taxon>
        <taxon>Oligohymenophorea</taxon>
        <taxon>Peniculida</taxon>
        <taxon>Parameciidae</taxon>
        <taxon>Paramecium</taxon>
    </lineage>
</organism>
<protein>
    <submittedName>
        <fullName evidence="1">Uncharacterized protein</fullName>
    </submittedName>
</protein>
<dbReference type="Proteomes" id="UP000688137">
    <property type="component" value="Unassembled WGS sequence"/>
</dbReference>
<comment type="caution">
    <text evidence="1">The sequence shown here is derived from an EMBL/GenBank/DDBJ whole genome shotgun (WGS) entry which is preliminary data.</text>
</comment>
<sequence length="236" mass="28414">MQQILRKIDELLISTNCNGLITQFDNWFYKSYQKKLLRVEGQINQMKVQLNTMGYDFTFLISKKAENVKSIYVPSKAQEKGEYKLCNLMTFKLFDDKVGEVNEFYKKRKQYCSFMKQVDQAKVLQLLKLKGLFAQQQLVNYVLNPFFKQQNFVKYFERVLNYLILIYMDKIQQKKYLIKIKNEIEKNLKDVTLLAIQKNNKNFKRSKRRRSTQLNFENNHLNQFIHQNFYISTLSV</sequence>
<dbReference type="EMBL" id="CAJJDM010000048">
    <property type="protein sequence ID" value="CAD8071700.1"/>
    <property type="molecule type" value="Genomic_DNA"/>
</dbReference>
<evidence type="ECO:0000313" key="2">
    <source>
        <dbReference type="Proteomes" id="UP000688137"/>
    </source>
</evidence>
<gene>
    <name evidence="1" type="ORF">PPRIM_AZ9-3.1.T0480006</name>
</gene>
<evidence type="ECO:0000313" key="1">
    <source>
        <dbReference type="EMBL" id="CAD8071700.1"/>
    </source>
</evidence>
<keyword evidence="2" id="KW-1185">Reference proteome</keyword>
<name>A0A8S1LUM2_PARPR</name>
<dbReference type="AlphaFoldDB" id="A0A8S1LUM2"/>
<reference evidence="1" key="1">
    <citation type="submission" date="2021-01" db="EMBL/GenBank/DDBJ databases">
        <authorList>
            <consortium name="Genoscope - CEA"/>
            <person name="William W."/>
        </authorList>
    </citation>
    <scope>NUCLEOTIDE SEQUENCE</scope>
</reference>